<dbReference type="RefSeq" id="WP_131925854.1">
    <property type="nucleotide sequence ID" value="NZ_SMAG01000007.1"/>
</dbReference>
<dbReference type="OrthoDB" id="9806150at2"/>
<comment type="caution">
    <text evidence="4">The sequence shown here is derived from an EMBL/GenBank/DDBJ whole genome shotgun (WGS) entry which is preliminary data.</text>
</comment>
<feature type="domain" description="Nudix hydrolase" evidence="3">
    <location>
        <begin position="40"/>
        <end position="169"/>
    </location>
</feature>
<dbReference type="PANTHER" id="PTHR11839">
    <property type="entry name" value="UDP/ADP-SUGAR PYROPHOSPHATASE"/>
    <property type="match status" value="1"/>
</dbReference>
<protein>
    <submittedName>
        <fullName evidence="4">ADP-ribose pyrophosphatase</fullName>
    </submittedName>
</protein>
<organism evidence="4 5">
    <name type="scientific">Hazenella coriacea</name>
    <dbReference type="NCBI Taxonomy" id="1179467"/>
    <lineage>
        <taxon>Bacteria</taxon>
        <taxon>Bacillati</taxon>
        <taxon>Bacillota</taxon>
        <taxon>Bacilli</taxon>
        <taxon>Bacillales</taxon>
        <taxon>Thermoactinomycetaceae</taxon>
        <taxon>Hazenella</taxon>
    </lineage>
</organism>
<keyword evidence="5" id="KW-1185">Reference proteome</keyword>
<dbReference type="FunFam" id="3.90.79.10:FF:000024">
    <property type="entry name" value="ADP-ribose pyrophosphatase"/>
    <property type="match status" value="1"/>
</dbReference>
<evidence type="ECO:0000259" key="3">
    <source>
        <dbReference type="PROSITE" id="PS51462"/>
    </source>
</evidence>
<dbReference type="InterPro" id="IPR020084">
    <property type="entry name" value="NUDIX_hydrolase_CS"/>
</dbReference>
<sequence length="181" mass="20530">MKKFEEKTISSQTIFEGKVVHLQVDQVELPNGSTSFREIIKHSGAVAVFAITDENRLVLVRQFRKPLEKTILEIPAGKLEKGEDPADCAKRELEEETGYVAGQLEPMVSFYTSPGFANEYLYLFQAKELQKGQVHLDEDEFVELVELTLEECQAEIAKGTICDAKTVAAIYFWQNQVLNQR</sequence>
<dbReference type="GO" id="GO:0006753">
    <property type="term" value="P:nucleoside phosphate metabolic process"/>
    <property type="evidence" value="ECO:0007669"/>
    <property type="project" value="TreeGrafter"/>
</dbReference>
<dbReference type="InterPro" id="IPR000086">
    <property type="entry name" value="NUDIX_hydrolase_dom"/>
</dbReference>
<evidence type="ECO:0000256" key="2">
    <source>
        <dbReference type="ARBA" id="ARBA00022801"/>
    </source>
</evidence>
<gene>
    <name evidence="4" type="ORF">EDD58_107139</name>
</gene>
<accession>A0A4R3L1N0</accession>
<dbReference type="Proteomes" id="UP000294937">
    <property type="component" value="Unassembled WGS sequence"/>
</dbReference>
<dbReference type="PROSITE" id="PS51462">
    <property type="entry name" value="NUDIX"/>
    <property type="match status" value="1"/>
</dbReference>
<name>A0A4R3L1N0_9BACL</name>
<reference evidence="4 5" key="1">
    <citation type="submission" date="2019-03" db="EMBL/GenBank/DDBJ databases">
        <title>Genomic Encyclopedia of Type Strains, Phase IV (KMG-IV): sequencing the most valuable type-strain genomes for metagenomic binning, comparative biology and taxonomic classification.</title>
        <authorList>
            <person name="Goeker M."/>
        </authorList>
    </citation>
    <scope>NUCLEOTIDE SEQUENCE [LARGE SCALE GENOMIC DNA]</scope>
    <source>
        <strain evidence="4 5">DSM 45707</strain>
    </source>
</reference>
<dbReference type="PROSITE" id="PS00893">
    <property type="entry name" value="NUDIX_BOX"/>
    <property type="match status" value="1"/>
</dbReference>
<dbReference type="GO" id="GO:0005829">
    <property type="term" value="C:cytosol"/>
    <property type="evidence" value="ECO:0007669"/>
    <property type="project" value="TreeGrafter"/>
</dbReference>
<comment type="cofactor">
    <cofactor evidence="1">
        <name>Mg(2+)</name>
        <dbReference type="ChEBI" id="CHEBI:18420"/>
    </cofactor>
</comment>
<dbReference type="Gene3D" id="3.90.79.10">
    <property type="entry name" value="Nucleoside Triphosphate Pyrophosphohydrolase"/>
    <property type="match status" value="1"/>
</dbReference>
<keyword evidence="2" id="KW-0378">Hydrolase</keyword>
<dbReference type="Pfam" id="PF00293">
    <property type="entry name" value="NUDIX"/>
    <property type="match status" value="1"/>
</dbReference>
<evidence type="ECO:0000313" key="4">
    <source>
        <dbReference type="EMBL" id="TCS93491.1"/>
    </source>
</evidence>
<dbReference type="PANTHER" id="PTHR11839:SF18">
    <property type="entry name" value="NUDIX HYDROLASE DOMAIN-CONTAINING PROTEIN"/>
    <property type="match status" value="1"/>
</dbReference>
<dbReference type="GO" id="GO:0016787">
    <property type="term" value="F:hydrolase activity"/>
    <property type="evidence" value="ECO:0007669"/>
    <property type="project" value="UniProtKB-KW"/>
</dbReference>
<evidence type="ECO:0000313" key="5">
    <source>
        <dbReference type="Proteomes" id="UP000294937"/>
    </source>
</evidence>
<dbReference type="GO" id="GO:0019693">
    <property type="term" value="P:ribose phosphate metabolic process"/>
    <property type="evidence" value="ECO:0007669"/>
    <property type="project" value="TreeGrafter"/>
</dbReference>
<dbReference type="CDD" id="cd03424">
    <property type="entry name" value="NUDIX_ADPRase_Nudt5_UGPPase_Nudt14"/>
    <property type="match status" value="1"/>
</dbReference>
<dbReference type="EMBL" id="SMAG01000007">
    <property type="protein sequence ID" value="TCS93491.1"/>
    <property type="molecule type" value="Genomic_DNA"/>
</dbReference>
<proteinExistence type="predicted"/>
<dbReference type="InterPro" id="IPR015797">
    <property type="entry name" value="NUDIX_hydrolase-like_dom_sf"/>
</dbReference>
<dbReference type="SUPFAM" id="SSF55811">
    <property type="entry name" value="Nudix"/>
    <property type="match status" value="1"/>
</dbReference>
<evidence type="ECO:0000256" key="1">
    <source>
        <dbReference type="ARBA" id="ARBA00001946"/>
    </source>
</evidence>
<dbReference type="AlphaFoldDB" id="A0A4R3L1N0"/>